<protein>
    <submittedName>
        <fullName evidence="1">Uncharacterized protein</fullName>
    </submittedName>
</protein>
<organism evidence="1">
    <name type="scientific">Rhizophora mucronata</name>
    <name type="common">Asiatic mangrove</name>
    <dbReference type="NCBI Taxonomy" id="61149"/>
    <lineage>
        <taxon>Eukaryota</taxon>
        <taxon>Viridiplantae</taxon>
        <taxon>Streptophyta</taxon>
        <taxon>Embryophyta</taxon>
        <taxon>Tracheophyta</taxon>
        <taxon>Spermatophyta</taxon>
        <taxon>Magnoliopsida</taxon>
        <taxon>eudicotyledons</taxon>
        <taxon>Gunneridae</taxon>
        <taxon>Pentapetalae</taxon>
        <taxon>rosids</taxon>
        <taxon>fabids</taxon>
        <taxon>Malpighiales</taxon>
        <taxon>Rhizophoraceae</taxon>
        <taxon>Rhizophora</taxon>
    </lineage>
</organism>
<proteinExistence type="predicted"/>
<evidence type="ECO:0000313" key="1">
    <source>
        <dbReference type="EMBL" id="MBW87365.1"/>
    </source>
</evidence>
<dbReference type="EMBL" id="GGEC01006882">
    <property type="protein sequence ID" value="MBW87365.1"/>
    <property type="molecule type" value="Transcribed_RNA"/>
</dbReference>
<dbReference type="AlphaFoldDB" id="A0A2P2J1K9"/>
<reference evidence="1" key="1">
    <citation type="submission" date="2018-02" db="EMBL/GenBank/DDBJ databases">
        <title>Rhizophora mucronata_Transcriptome.</title>
        <authorList>
            <person name="Meera S.P."/>
            <person name="Sreeshan A."/>
            <person name="Augustine A."/>
        </authorList>
    </citation>
    <scope>NUCLEOTIDE SEQUENCE</scope>
    <source>
        <tissue evidence="1">Leaf</tissue>
    </source>
</reference>
<sequence length="18" mass="2064">MVKKATNRLFLSMAQLVL</sequence>
<accession>A0A2P2J1K9</accession>
<name>A0A2P2J1K9_RHIMU</name>